<feature type="transmembrane region" description="Helical" evidence="7">
    <location>
        <begin position="287"/>
        <end position="306"/>
    </location>
</feature>
<evidence type="ECO:0000259" key="8">
    <source>
        <dbReference type="PROSITE" id="PS50850"/>
    </source>
</evidence>
<comment type="caution">
    <text evidence="9">The sequence shown here is derived from an EMBL/GenBank/DDBJ whole genome shotgun (WGS) entry which is preliminary data.</text>
</comment>
<feature type="transmembrane region" description="Helical" evidence="7">
    <location>
        <begin position="120"/>
        <end position="137"/>
    </location>
</feature>
<feature type="region of interest" description="Disordered" evidence="6">
    <location>
        <begin position="400"/>
        <end position="420"/>
    </location>
</feature>
<keyword evidence="5 7" id="KW-0472">Membrane</keyword>
<feature type="transmembrane region" description="Helical" evidence="7">
    <location>
        <begin position="91"/>
        <end position="114"/>
    </location>
</feature>
<protein>
    <submittedName>
        <fullName evidence="9">Purine ribonucleoside efflux pump NepI</fullName>
    </submittedName>
</protein>
<reference evidence="9 10" key="1">
    <citation type="submission" date="2016-09" db="EMBL/GenBank/DDBJ databases">
        <title>Streptomyces platensis DSM40041, a candidate organism with high potential of specific P450 cytochromes.</title>
        <authorList>
            <person name="Grumaz C."/>
            <person name="Vainshtein Y."/>
            <person name="Kirstahler P."/>
            <person name="Sohn K."/>
        </authorList>
    </citation>
    <scope>NUCLEOTIDE SEQUENCE [LARGE SCALE GENOMIC DNA]</scope>
    <source>
        <strain evidence="9 10">DSM 40041</strain>
    </source>
</reference>
<dbReference type="InterPro" id="IPR050189">
    <property type="entry name" value="MFS_Efflux_Transporters"/>
</dbReference>
<feature type="transmembrane region" description="Helical" evidence="7">
    <location>
        <begin position="177"/>
        <end position="199"/>
    </location>
</feature>
<evidence type="ECO:0000256" key="6">
    <source>
        <dbReference type="SAM" id="MobiDB-lite"/>
    </source>
</evidence>
<feature type="transmembrane region" description="Helical" evidence="7">
    <location>
        <begin position="149"/>
        <end position="171"/>
    </location>
</feature>
<dbReference type="InterPro" id="IPR020846">
    <property type="entry name" value="MFS_dom"/>
</dbReference>
<dbReference type="InterPro" id="IPR036259">
    <property type="entry name" value="MFS_trans_sf"/>
</dbReference>
<evidence type="ECO:0000256" key="2">
    <source>
        <dbReference type="ARBA" id="ARBA00022475"/>
    </source>
</evidence>
<dbReference type="PANTHER" id="PTHR43124">
    <property type="entry name" value="PURINE EFFLUX PUMP PBUE"/>
    <property type="match status" value="1"/>
</dbReference>
<keyword evidence="10" id="KW-1185">Reference proteome</keyword>
<feature type="transmembrane region" description="Helical" evidence="7">
    <location>
        <begin position="255"/>
        <end position="275"/>
    </location>
</feature>
<dbReference type="RefSeq" id="WP_244329555.1">
    <property type="nucleotide sequence ID" value="NZ_BAABSS010000030.1"/>
</dbReference>
<dbReference type="PROSITE" id="PS50850">
    <property type="entry name" value="MFS"/>
    <property type="match status" value="1"/>
</dbReference>
<dbReference type="InterPro" id="IPR011701">
    <property type="entry name" value="MFS"/>
</dbReference>
<dbReference type="Proteomes" id="UP000194225">
    <property type="component" value="Unassembled WGS sequence"/>
</dbReference>
<gene>
    <name evidence="9" type="primary">nepI</name>
    <name evidence="9" type="ORF">BG653_05911</name>
</gene>
<feature type="transmembrane region" description="Helical" evidence="7">
    <location>
        <begin position="220"/>
        <end position="243"/>
    </location>
</feature>
<evidence type="ECO:0000256" key="7">
    <source>
        <dbReference type="SAM" id="Phobius"/>
    </source>
</evidence>
<feature type="transmembrane region" description="Helical" evidence="7">
    <location>
        <begin position="346"/>
        <end position="368"/>
    </location>
</feature>
<name>A0ABX3XPH7_STRPT</name>
<feature type="transmembrane region" description="Helical" evidence="7">
    <location>
        <begin position="20"/>
        <end position="47"/>
    </location>
</feature>
<sequence length="420" mass="43417">MPITTTASVNGPLLSPRLPLMGWPAVVSVMLGIFAIVTTEILPIGLLTSIGSSFTVSDGVAGLMMTMPGFLAAVAAPLVTAATARFDRRLMLCAFMLLLALANFLAAAATDFWLVLTSRIMVGITIGGFWSIGAGLAERLVPPASVGRATAVIFSAVPLGSVLGVPTGTLIGDLAGWRTAFIVIGALTVGVLVMLFLLVPPLPPVQVTRLGVLNDMLRSVNTRFALLLTFLVVLAHFGTYTYVTPFLEQVTHASGALITTFLLLYGAAGILGNFLGGAWVARYPRTVFGLAAGLIAAVTLLLPALGRWETGAVILLIVWGMAYGAVPVASQTWFSKAAPHAPEAASVLFTASFQATFSIGALVGGIVLDRTSPSAVMSLGGCTAVLMVLVAAGSRFAERLKEKQPQPGSATPGSRARGPA</sequence>
<keyword evidence="4 7" id="KW-1133">Transmembrane helix</keyword>
<evidence type="ECO:0000256" key="1">
    <source>
        <dbReference type="ARBA" id="ARBA00004651"/>
    </source>
</evidence>
<comment type="subcellular location">
    <subcellularLocation>
        <location evidence="1">Cell membrane</location>
        <topology evidence="1">Multi-pass membrane protein</topology>
    </subcellularLocation>
</comment>
<dbReference type="GeneID" id="90922619"/>
<accession>A0ABX3XPH7</accession>
<dbReference type="EMBL" id="MIGA01000054">
    <property type="protein sequence ID" value="OSY39032.1"/>
    <property type="molecule type" value="Genomic_DNA"/>
</dbReference>
<evidence type="ECO:0000256" key="3">
    <source>
        <dbReference type="ARBA" id="ARBA00022692"/>
    </source>
</evidence>
<dbReference type="Gene3D" id="1.20.1250.20">
    <property type="entry name" value="MFS general substrate transporter like domains"/>
    <property type="match status" value="2"/>
</dbReference>
<keyword evidence="2" id="KW-1003">Cell membrane</keyword>
<evidence type="ECO:0000256" key="5">
    <source>
        <dbReference type="ARBA" id="ARBA00023136"/>
    </source>
</evidence>
<feature type="transmembrane region" description="Helical" evidence="7">
    <location>
        <begin position="374"/>
        <end position="393"/>
    </location>
</feature>
<feature type="transmembrane region" description="Helical" evidence="7">
    <location>
        <begin position="312"/>
        <end position="334"/>
    </location>
</feature>
<dbReference type="Pfam" id="PF07690">
    <property type="entry name" value="MFS_1"/>
    <property type="match status" value="1"/>
</dbReference>
<keyword evidence="3 7" id="KW-0812">Transmembrane</keyword>
<feature type="domain" description="Major facilitator superfamily (MFS) profile" evidence="8">
    <location>
        <begin position="25"/>
        <end position="399"/>
    </location>
</feature>
<dbReference type="PANTHER" id="PTHR43124:SF3">
    <property type="entry name" value="CHLORAMPHENICOL EFFLUX PUMP RV0191"/>
    <property type="match status" value="1"/>
</dbReference>
<feature type="transmembrane region" description="Helical" evidence="7">
    <location>
        <begin position="59"/>
        <end position="79"/>
    </location>
</feature>
<evidence type="ECO:0000313" key="10">
    <source>
        <dbReference type="Proteomes" id="UP000194225"/>
    </source>
</evidence>
<organism evidence="9 10">
    <name type="scientific">Streptomyces platensis</name>
    <dbReference type="NCBI Taxonomy" id="58346"/>
    <lineage>
        <taxon>Bacteria</taxon>
        <taxon>Bacillati</taxon>
        <taxon>Actinomycetota</taxon>
        <taxon>Actinomycetes</taxon>
        <taxon>Kitasatosporales</taxon>
        <taxon>Streptomycetaceae</taxon>
        <taxon>Streptomyces</taxon>
    </lineage>
</organism>
<dbReference type="CDD" id="cd17324">
    <property type="entry name" value="MFS_NepI_like"/>
    <property type="match status" value="1"/>
</dbReference>
<evidence type="ECO:0000313" key="9">
    <source>
        <dbReference type="EMBL" id="OSY39032.1"/>
    </source>
</evidence>
<dbReference type="SUPFAM" id="SSF103473">
    <property type="entry name" value="MFS general substrate transporter"/>
    <property type="match status" value="1"/>
</dbReference>
<proteinExistence type="predicted"/>
<evidence type="ECO:0000256" key="4">
    <source>
        <dbReference type="ARBA" id="ARBA00022989"/>
    </source>
</evidence>